<evidence type="ECO:0000256" key="1">
    <source>
        <dbReference type="ARBA" id="ARBA00009986"/>
    </source>
</evidence>
<evidence type="ECO:0000256" key="5">
    <source>
        <dbReference type="PROSITE-ProRule" id="PRU10007"/>
    </source>
</evidence>
<dbReference type="InterPro" id="IPR016163">
    <property type="entry name" value="Ald_DH_C"/>
</dbReference>
<evidence type="ECO:0000256" key="2">
    <source>
        <dbReference type="ARBA" id="ARBA00023002"/>
    </source>
</evidence>
<dbReference type="SUPFAM" id="SSF53720">
    <property type="entry name" value="ALDH-like"/>
    <property type="match status" value="1"/>
</dbReference>
<feature type="domain" description="Aldehyde dehydrogenase" evidence="7">
    <location>
        <begin position="25"/>
        <end position="472"/>
    </location>
</feature>
<dbReference type="Gene3D" id="3.40.309.10">
    <property type="entry name" value="Aldehyde Dehydrogenase, Chain A, domain 2"/>
    <property type="match status" value="1"/>
</dbReference>
<dbReference type="GO" id="GO:0004029">
    <property type="term" value="F:aldehyde dehydrogenase (NAD+) activity"/>
    <property type="evidence" value="ECO:0007669"/>
    <property type="project" value="UniProtKB-EC"/>
</dbReference>
<dbReference type="EC" id="1.2.1.3" evidence="3"/>
<dbReference type="EMBL" id="JANBVN010000100">
    <property type="protein sequence ID" value="KAJ9144363.1"/>
    <property type="molecule type" value="Genomic_DNA"/>
</dbReference>
<evidence type="ECO:0000256" key="4">
    <source>
        <dbReference type="ARBA" id="ARBA00049194"/>
    </source>
</evidence>
<gene>
    <name evidence="8" type="ORF">NKR19_g6463</name>
</gene>
<evidence type="ECO:0000256" key="3">
    <source>
        <dbReference type="ARBA" id="ARBA00024226"/>
    </source>
</evidence>
<sequence length="481" mass="53127">MASKIDITTYNGNIINGEFVPTPTTRHSIDPATGEPLYEVPVARQEDLDSAVEHARVAFKQWSQTTHEERSSLLLKYADKIEANRSEIEMLQTMEQGKPLGLAQTEVSMTLHWLRTFATMQISEEVLDDNDERTIYSTHPPLGVVGAIVPWNWPILLGLGKVGPALMTGNVVIMKPSPYTPYCDLKLGELAISVFPPGVFQVLSGGDELGPRMTAHPGIDMISFTGSIATGKRVAASCAATLKRYVLELGGNDAAIVCGDVDIAKCLPKIATLAFLNSGQICMLAKRIYVHESIYDRFRDAMVDFTRNNIKTGGGFEPDVVVGPIQNSMQFELVKDMYSEIERQGWKVALEGKVRETSRGYFIEPAIIDNPPEDSRIVVEEPFGPIVPLLKWSSEEDVIERANALKTGLGTSVWSKDVARAEKMARLISAGSVWVNSHFDVAPNVPFGGHKESGVGMEWGIEGFRHFTNSRSIWVWKKVFE</sequence>
<comment type="caution">
    <text evidence="8">The sequence shown here is derived from an EMBL/GenBank/DDBJ whole genome shotgun (WGS) entry which is preliminary data.</text>
</comment>
<evidence type="ECO:0000256" key="6">
    <source>
        <dbReference type="RuleBase" id="RU003345"/>
    </source>
</evidence>
<dbReference type="Proteomes" id="UP001174691">
    <property type="component" value="Unassembled WGS sequence"/>
</dbReference>
<name>A0AA38RS37_9PEZI</name>
<evidence type="ECO:0000313" key="9">
    <source>
        <dbReference type="Proteomes" id="UP001174691"/>
    </source>
</evidence>
<dbReference type="CDD" id="cd07106">
    <property type="entry name" value="ALDH_AldA-AAD23400"/>
    <property type="match status" value="1"/>
</dbReference>
<dbReference type="InterPro" id="IPR016162">
    <property type="entry name" value="Ald_DH_N"/>
</dbReference>
<dbReference type="PROSITE" id="PS00687">
    <property type="entry name" value="ALDEHYDE_DEHYDR_GLU"/>
    <property type="match status" value="1"/>
</dbReference>
<dbReference type="Pfam" id="PF00171">
    <property type="entry name" value="Aldedh"/>
    <property type="match status" value="1"/>
</dbReference>
<dbReference type="InterPro" id="IPR016161">
    <property type="entry name" value="Ald_DH/histidinol_DH"/>
</dbReference>
<feature type="active site" evidence="5">
    <location>
        <position position="248"/>
    </location>
</feature>
<comment type="similarity">
    <text evidence="1 6">Belongs to the aldehyde dehydrogenase family.</text>
</comment>
<dbReference type="InterPro" id="IPR029510">
    <property type="entry name" value="Ald_DH_CS_GLU"/>
</dbReference>
<dbReference type="InterPro" id="IPR044086">
    <property type="entry name" value="LUC3-like"/>
</dbReference>
<dbReference type="FunFam" id="3.40.605.10:FF:000007">
    <property type="entry name" value="NAD/NADP-dependent betaine aldehyde dehydrogenase"/>
    <property type="match status" value="1"/>
</dbReference>
<accession>A0AA38RS37</accession>
<evidence type="ECO:0000259" key="7">
    <source>
        <dbReference type="Pfam" id="PF00171"/>
    </source>
</evidence>
<organism evidence="8 9">
    <name type="scientific">Coniochaeta hoffmannii</name>
    <dbReference type="NCBI Taxonomy" id="91930"/>
    <lineage>
        <taxon>Eukaryota</taxon>
        <taxon>Fungi</taxon>
        <taxon>Dikarya</taxon>
        <taxon>Ascomycota</taxon>
        <taxon>Pezizomycotina</taxon>
        <taxon>Sordariomycetes</taxon>
        <taxon>Sordariomycetidae</taxon>
        <taxon>Coniochaetales</taxon>
        <taxon>Coniochaetaceae</taxon>
        <taxon>Coniochaeta</taxon>
    </lineage>
</organism>
<protein>
    <recommendedName>
        <fullName evidence="3">aldehyde dehydrogenase (NAD(+))</fullName>
        <ecNumber evidence="3">1.2.1.3</ecNumber>
    </recommendedName>
</protein>
<dbReference type="FunFam" id="3.40.309.10:FF:000009">
    <property type="entry name" value="Aldehyde dehydrogenase A"/>
    <property type="match status" value="1"/>
</dbReference>
<reference evidence="8" key="1">
    <citation type="submission" date="2022-07" db="EMBL/GenBank/DDBJ databases">
        <title>Fungi with potential for degradation of polypropylene.</title>
        <authorList>
            <person name="Gostincar C."/>
        </authorList>
    </citation>
    <scope>NUCLEOTIDE SEQUENCE</scope>
    <source>
        <strain evidence="8">EXF-13287</strain>
    </source>
</reference>
<keyword evidence="2 6" id="KW-0560">Oxidoreductase</keyword>
<dbReference type="PANTHER" id="PTHR11699">
    <property type="entry name" value="ALDEHYDE DEHYDROGENASE-RELATED"/>
    <property type="match status" value="1"/>
</dbReference>
<dbReference type="Gene3D" id="3.40.605.10">
    <property type="entry name" value="Aldehyde Dehydrogenase, Chain A, domain 1"/>
    <property type="match status" value="1"/>
</dbReference>
<evidence type="ECO:0000313" key="8">
    <source>
        <dbReference type="EMBL" id="KAJ9144363.1"/>
    </source>
</evidence>
<keyword evidence="9" id="KW-1185">Reference proteome</keyword>
<dbReference type="AlphaFoldDB" id="A0AA38RS37"/>
<dbReference type="InterPro" id="IPR015590">
    <property type="entry name" value="Aldehyde_DH_dom"/>
</dbReference>
<proteinExistence type="inferred from homology"/>
<comment type="catalytic activity">
    <reaction evidence="4">
        <text>an aldehyde + NAD(+) + H2O = a carboxylate + NADH + 2 H(+)</text>
        <dbReference type="Rhea" id="RHEA:16185"/>
        <dbReference type="ChEBI" id="CHEBI:15377"/>
        <dbReference type="ChEBI" id="CHEBI:15378"/>
        <dbReference type="ChEBI" id="CHEBI:17478"/>
        <dbReference type="ChEBI" id="CHEBI:29067"/>
        <dbReference type="ChEBI" id="CHEBI:57540"/>
        <dbReference type="ChEBI" id="CHEBI:57945"/>
        <dbReference type="EC" id="1.2.1.3"/>
    </reaction>
</comment>